<reference evidence="1" key="1">
    <citation type="submission" date="2020-08" db="EMBL/GenBank/DDBJ databases">
        <title>Multicomponent nature underlies the extraordinary mechanical properties of spider dragline silk.</title>
        <authorList>
            <person name="Kono N."/>
            <person name="Nakamura H."/>
            <person name="Mori M."/>
            <person name="Yoshida Y."/>
            <person name="Ohtoshi R."/>
            <person name="Malay A.D."/>
            <person name="Moran D.A.P."/>
            <person name="Tomita M."/>
            <person name="Numata K."/>
            <person name="Arakawa K."/>
        </authorList>
    </citation>
    <scope>NUCLEOTIDE SEQUENCE</scope>
</reference>
<sequence length="96" mass="10827">MKKQGDSQIGCLSTVFTTISHPTYSKYSLAQLTDISDCGIYTSFDAPPHMYTFMFYYNDTGLDQFKIVLKGDRQWNDESVVVSPTSIRALAIQCKP</sequence>
<accession>A0A8X6Q4E6</accession>
<keyword evidence="2" id="KW-1185">Reference proteome</keyword>
<organism evidence="1 2">
    <name type="scientific">Nephila pilipes</name>
    <name type="common">Giant wood spider</name>
    <name type="synonym">Nephila maculata</name>
    <dbReference type="NCBI Taxonomy" id="299642"/>
    <lineage>
        <taxon>Eukaryota</taxon>
        <taxon>Metazoa</taxon>
        <taxon>Ecdysozoa</taxon>
        <taxon>Arthropoda</taxon>
        <taxon>Chelicerata</taxon>
        <taxon>Arachnida</taxon>
        <taxon>Araneae</taxon>
        <taxon>Araneomorphae</taxon>
        <taxon>Entelegynae</taxon>
        <taxon>Araneoidea</taxon>
        <taxon>Nephilidae</taxon>
        <taxon>Nephila</taxon>
    </lineage>
</organism>
<evidence type="ECO:0000313" key="2">
    <source>
        <dbReference type="Proteomes" id="UP000887013"/>
    </source>
</evidence>
<dbReference type="Proteomes" id="UP000887013">
    <property type="component" value="Unassembled WGS sequence"/>
</dbReference>
<dbReference type="AlphaFoldDB" id="A0A8X6Q4E6"/>
<proteinExistence type="predicted"/>
<name>A0A8X6Q4E6_NEPPI</name>
<comment type="caution">
    <text evidence="1">The sequence shown here is derived from an EMBL/GenBank/DDBJ whole genome shotgun (WGS) entry which is preliminary data.</text>
</comment>
<protein>
    <submittedName>
        <fullName evidence="1">Uncharacterized protein</fullName>
    </submittedName>
</protein>
<evidence type="ECO:0000313" key="1">
    <source>
        <dbReference type="EMBL" id="GFU06024.1"/>
    </source>
</evidence>
<dbReference type="EMBL" id="BMAW01028154">
    <property type="protein sequence ID" value="GFU06024.1"/>
    <property type="molecule type" value="Genomic_DNA"/>
</dbReference>
<gene>
    <name evidence="1" type="ORF">NPIL_164501</name>
</gene>